<evidence type="ECO:0000259" key="2">
    <source>
        <dbReference type="Pfam" id="PF07859"/>
    </source>
</evidence>
<keyword evidence="4" id="KW-1185">Reference proteome</keyword>
<proteinExistence type="predicted"/>
<evidence type="ECO:0000313" key="3">
    <source>
        <dbReference type="EMBL" id="RDW74849.1"/>
    </source>
</evidence>
<organism evidence="3 4">
    <name type="scientific">Coleophoma cylindrospora</name>
    <dbReference type="NCBI Taxonomy" id="1849047"/>
    <lineage>
        <taxon>Eukaryota</taxon>
        <taxon>Fungi</taxon>
        <taxon>Dikarya</taxon>
        <taxon>Ascomycota</taxon>
        <taxon>Pezizomycotina</taxon>
        <taxon>Leotiomycetes</taxon>
        <taxon>Helotiales</taxon>
        <taxon>Dermateaceae</taxon>
        <taxon>Coleophoma</taxon>
    </lineage>
</organism>
<reference evidence="3 4" key="1">
    <citation type="journal article" date="2018" name="IMA Fungus">
        <title>IMA Genome-F 9: Draft genome sequence of Annulohypoxylon stygium, Aspergillus mulundensis, Berkeleyomyces basicola (syn. Thielaviopsis basicola), Ceratocystis smalleyi, two Cercospora beticola strains, Coleophoma cylindrospora, Fusarium fracticaudum, Phialophora cf. hyalina, and Morchella septimelata.</title>
        <authorList>
            <person name="Wingfield B.D."/>
            <person name="Bills G.F."/>
            <person name="Dong Y."/>
            <person name="Huang W."/>
            <person name="Nel W.J."/>
            <person name="Swalarsk-Parry B.S."/>
            <person name="Vaghefi N."/>
            <person name="Wilken P.M."/>
            <person name="An Z."/>
            <person name="de Beer Z.W."/>
            <person name="De Vos L."/>
            <person name="Chen L."/>
            <person name="Duong T.A."/>
            <person name="Gao Y."/>
            <person name="Hammerbacher A."/>
            <person name="Kikkert J.R."/>
            <person name="Li Y."/>
            <person name="Li H."/>
            <person name="Li K."/>
            <person name="Li Q."/>
            <person name="Liu X."/>
            <person name="Ma X."/>
            <person name="Naidoo K."/>
            <person name="Pethybridge S.J."/>
            <person name="Sun J."/>
            <person name="Steenkamp E.T."/>
            <person name="van der Nest M.A."/>
            <person name="van Wyk S."/>
            <person name="Wingfield M.J."/>
            <person name="Xiong C."/>
            <person name="Yue Q."/>
            <person name="Zhang X."/>
        </authorList>
    </citation>
    <scope>NUCLEOTIDE SEQUENCE [LARGE SCALE GENOMIC DNA]</scope>
    <source>
        <strain evidence="3 4">BP6252</strain>
    </source>
</reference>
<sequence length="303" mass="33545">MPSTTIEPAPKYIDPEFAAIKDECDAQNAKLSALSFEDYVATWRVMPPALPDECPTDVEITDRTATVSDGSWTVGSHEVEGGNNRYVASKTGCVVVSPDYRMAPEYPFPYPINDCFDTLKWCKANAASLGINPEKIIVGGSSAGGNLTASVVMRARDEGVSGIRGQVLNIPNICHPKLFPQNKGYKYESTKEFEVCSMLNTKDMTWFWDKYLPNLDNSVQACPILAESFKDLPPALVQVAGMDPLRDEGFAYAKALRDDGVPVTEYFFPGLPHCFYFFPNLTKTAEYYANIVSWVREVQNSIA</sequence>
<dbReference type="InterPro" id="IPR013094">
    <property type="entry name" value="AB_hydrolase_3"/>
</dbReference>
<name>A0A3D8RLD2_9HELO</name>
<dbReference type="InterPro" id="IPR050300">
    <property type="entry name" value="GDXG_lipolytic_enzyme"/>
</dbReference>
<dbReference type="PANTHER" id="PTHR48081:SF8">
    <property type="entry name" value="ALPHA_BETA HYDROLASE FOLD-3 DOMAIN-CONTAINING PROTEIN-RELATED"/>
    <property type="match status" value="1"/>
</dbReference>
<keyword evidence="1" id="KW-0378">Hydrolase</keyword>
<dbReference type="InterPro" id="IPR029058">
    <property type="entry name" value="AB_hydrolase_fold"/>
</dbReference>
<dbReference type="OrthoDB" id="408631at2759"/>
<dbReference type="Gene3D" id="3.40.50.1820">
    <property type="entry name" value="alpha/beta hydrolase"/>
    <property type="match status" value="1"/>
</dbReference>
<dbReference type="Proteomes" id="UP000256645">
    <property type="component" value="Unassembled WGS sequence"/>
</dbReference>
<evidence type="ECO:0000313" key="4">
    <source>
        <dbReference type="Proteomes" id="UP000256645"/>
    </source>
</evidence>
<dbReference type="EMBL" id="PDLM01000006">
    <property type="protein sequence ID" value="RDW74849.1"/>
    <property type="molecule type" value="Genomic_DNA"/>
</dbReference>
<dbReference type="GO" id="GO:0016787">
    <property type="term" value="F:hydrolase activity"/>
    <property type="evidence" value="ECO:0007669"/>
    <property type="project" value="UniProtKB-KW"/>
</dbReference>
<evidence type="ECO:0000256" key="1">
    <source>
        <dbReference type="ARBA" id="ARBA00022801"/>
    </source>
</evidence>
<accession>A0A3D8RLD2</accession>
<gene>
    <name evidence="3" type="ORF">BP6252_05991</name>
</gene>
<dbReference type="STRING" id="1849047.A0A3D8RLD2"/>
<dbReference type="PANTHER" id="PTHR48081">
    <property type="entry name" value="AB HYDROLASE SUPERFAMILY PROTEIN C4A8.06C"/>
    <property type="match status" value="1"/>
</dbReference>
<feature type="domain" description="Alpha/beta hydrolase fold-3" evidence="2">
    <location>
        <begin position="70"/>
        <end position="276"/>
    </location>
</feature>
<protein>
    <recommendedName>
        <fullName evidence="2">Alpha/beta hydrolase fold-3 domain-containing protein</fullName>
    </recommendedName>
</protein>
<dbReference type="Pfam" id="PF07859">
    <property type="entry name" value="Abhydrolase_3"/>
    <property type="match status" value="1"/>
</dbReference>
<dbReference type="SUPFAM" id="SSF53474">
    <property type="entry name" value="alpha/beta-Hydrolases"/>
    <property type="match status" value="1"/>
</dbReference>
<dbReference type="AlphaFoldDB" id="A0A3D8RLD2"/>
<comment type="caution">
    <text evidence="3">The sequence shown here is derived from an EMBL/GenBank/DDBJ whole genome shotgun (WGS) entry which is preliminary data.</text>
</comment>